<reference evidence="1" key="1">
    <citation type="submission" date="2020-04" db="EMBL/GenBank/DDBJ databases">
        <title>A chromosome-scale assembly and high-density genetic map of the yellow drum (Nibea albiflora) genome.</title>
        <authorList>
            <person name="Xu D."/>
            <person name="Zhang W."/>
            <person name="Chen R."/>
            <person name="Tan P."/>
            <person name="Wang L."/>
            <person name="Song H."/>
            <person name="Tian L."/>
            <person name="Zhu Q."/>
            <person name="Wang B."/>
        </authorList>
    </citation>
    <scope>NUCLEOTIDE SEQUENCE</scope>
    <source>
        <strain evidence="1">ZJHYS-2018</strain>
    </source>
</reference>
<dbReference type="EMBL" id="CM024807">
    <property type="protein sequence ID" value="KAG8008154.1"/>
    <property type="molecule type" value="Genomic_DNA"/>
</dbReference>
<evidence type="ECO:0000313" key="2">
    <source>
        <dbReference type="Proteomes" id="UP000805704"/>
    </source>
</evidence>
<protein>
    <submittedName>
        <fullName evidence="1">LRRN4 C-terminal-like protein</fullName>
    </submittedName>
</protein>
<keyword evidence="2" id="KW-1185">Reference proteome</keyword>
<proteinExistence type="predicted"/>
<dbReference type="Proteomes" id="UP000805704">
    <property type="component" value="Chromosome 19"/>
</dbReference>
<gene>
    <name evidence="1" type="primary">LRRN4CL</name>
    <name evidence="1" type="ORF">GBF38_019176</name>
</gene>
<organism evidence="1 2">
    <name type="scientific">Nibea albiflora</name>
    <name type="common">Yellow drum</name>
    <name type="synonym">Corvina albiflora</name>
    <dbReference type="NCBI Taxonomy" id="240163"/>
    <lineage>
        <taxon>Eukaryota</taxon>
        <taxon>Metazoa</taxon>
        <taxon>Chordata</taxon>
        <taxon>Craniata</taxon>
        <taxon>Vertebrata</taxon>
        <taxon>Euteleostomi</taxon>
        <taxon>Actinopterygii</taxon>
        <taxon>Neopterygii</taxon>
        <taxon>Teleostei</taxon>
        <taxon>Neoteleostei</taxon>
        <taxon>Acanthomorphata</taxon>
        <taxon>Eupercaria</taxon>
        <taxon>Sciaenidae</taxon>
        <taxon>Nibea</taxon>
    </lineage>
</organism>
<comment type="caution">
    <text evidence="1">The sequence shown here is derived from an EMBL/GenBank/DDBJ whole genome shotgun (WGS) entry which is preliminary data.</text>
</comment>
<name>A0ACB7F1T6_NIBAL</name>
<evidence type="ECO:0000313" key="1">
    <source>
        <dbReference type="EMBL" id="KAG8008154.1"/>
    </source>
</evidence>
<sequence length="243" mass="26240">MMAEEQRVKRTLTEEAKKRKGENITMASCTNVPFPALIVCLLFIRPSSSQAFDDYNPEDTVPTSSPKTQHPLSGKQCDYSPCREGQVACNKLAASTGCLCPGFTLQNTAPEAPSLKSVSWNGSDVVAVWCAPHSYVTGYFLTVRQTLTGKERLLTLGHDDRSKVLGNMDHVSEVCVVAVNGAGDSPASCLTFEPGDSSLPLKAGLIGGALGLLMLVLLAVLLWRHKRQRKQQSGISMQDAETQ</sequence>
<accession>A0ACB7F1T6</accession>